<evidence type="ECO:0000313" key="3">
    <source>
        <dbReference type="Proteomes" id="UP000262524"/>
    </source>
</evidence>
<sequence>MKNIDIHGMTNMELIRGGIAEWYWATDYIHGDLYEAEELFRQGHLVRSNRLYLIHYPDGMVYEPVHSADGQYLGTPVYDGSSVVLLVVSFTESVIRIMRFLHQQVEVQEVVRLPLSAVKDCYNLMLHTSPLSLTRQPNDGTFEIIWPEHVRFAINDREALNFRDGDKLYFNVWYEDPDYREETVVRSLHGGTILERLPGDIRIMPNGERWIIK</sequence>
<dbReference type="EMBL" id="QSID01000011">
    <property type="protein sequence ID" value="RHC63173.1"/>
    <property type="molecule type" value="Genomic_DNA"/>
</dbReference>
<dbReference type="RefSeq" id="WP_117983817.1">
    <property type="nucleotide sequence ID" value="NZ_CABJFJ010000011.1"/>
</dbReference>
<dbReference type="EMBL" id="QSOE01000225">
    <property type="protein sequence ID" value="RGI74625.1"/>
    <property type="molecule type" value="Genomic_DNA"/>
</dbReference>
<keyword evidence="4" id="KW-1185">Reference proteome</keyword>
<accession>A0A374MTM5</accession>
<protein>
    <submittedName>
        <fullName evidence="1">Uncharacterized protein</fullName>
    </submittedName>
</protein>
<evidence type="ECO:0000313" key="4">
    <source>
        <dbReference type="Proteomes" id="UP000284621"/>
    </source>
</evidence>
<name>A0A374MTM5_9FIRM</name>
<dbReference type="Proteomes" id="UP000284621">
    <property type="component" value="Unassembled WGS sequence"/>
</dbReference>
<gene>
    <name evidence="2" type="ORF">DW833_10160</name>
    <name evidence="1" type="ORF">DXD91_16110</name>
</gene>
<evidence type="ECO:0000313" key="2">
    <source>
        <dbReference type="EMBL" id="RHC63173.1"/>
    </source>
</evidence>
<comment type="caution">
    <text evidence="1">The sequence shown here is derived from an EMBL/GenBank/DDBJ whole genome shotgun (WGS) entry which is preliminary data.</text>
</comment>
<organism evidence="1 3">
    <name type="scientific">Anaerobutyricum hallii</name>
    <dbReference type="NCBI Taxonomy" id="39488"/>
    <lineage>
        <taxon>Bacteria</taxon>
        <taxon>Bacillati</taxon>
        <taxon>Bacillota</taxon>
        <taxon>Clostridia</taxon>
        <taxon>Lachnospirales</taxon>
        <taxon>Lachnospiraceae</taxon>
        <taxon>Anaerobutyricum</taxon>
    </lineage>
</organism>
<dbReference type="Proteomes" id="UP000262524">
    <property type="component" value="Unassembled WGS sequence"/>
</dbReference>
<evidence type="ECO:0000313" key="1">
    <source>
        <dbReference type="EMBL" id="RGI74625.1"/>
    </source>
</evidence>
<reference evidence="3 4" key="1">
    <citation type="submission" date="2018-08" db="EMBL/GenBank/DDBJ databases">
        <title>A genome reference for cultivated species of the human gut microbiota.</title>
        <authorList>
            <person name="Zou Y."/>
            <person name="Xue W."/>
            <person name="Luo G."/>
        </authorList>
    </citation>
    <scope>NUCLEOTIDE SEQUENCE [LARGE SCALE GENOMIC DNA]</scope>
    <source>
        <strain evidence="2 4">AM34-3LB</strain>
        <strain evidence="1 3">TM10-1AC</strain>
    </source>
</reference>
<proteinExistence type="predicted"/>
<dbReference type="AlphaFoldDB" id="A0A374MTM5"/>